<feature type="compositionally biased region" description="Low complexity" evidence="3">
    <location>
        <begin position="1442"/>
        <end position="1462"/>
    </location>
</feature>
<feature type="compositionally biased region" description="Low complexity" evidence="3">
    <location>
        <begin position="1424"/>
        <end position="1435"/>
    </location>
</feature>
<evidence type="ECO:0000259" key="7">
    <source>
        <dbReference type="PROSITE" id="PS50212"/>
    </source>
</evidence>
<dbReference type="SMART" id="SM00233">
    <property type="entry name" value="PH"/>
    <property type="match status" value="1"/>
</dbReference>
<dbReference type="InterPro" id="IPR001895">
    <property type="entry name" value="RASGEF_cat_dom"/>
</dbReference>
<dbReference type="PROSITE" id="PS50010">
    <property type="entry name" value="DH_2"/>
    <property type="match status" value="1"/>
</dbReference>
<dbReference type="PANTHER" id="PTHR23113">
    <property type="entry name" value="GUANINE NUCLEOTIDE EXCHANGE FACTOR"/>
    <property type="match status" value="1"/>
</dbReference>
<dbReference type="SMART" id="SM00325">
    <property type="entry name" value="RhoGEF"/>
    <property type="match status" value="1"/>
</dbReference>
<feature type="domain" description="PH" evidence="4">
    <location>
        <begin position="504"/>
        <end position="623"/>
    </location>
</feature>
<dbReference type="InterPro" id="IPR035899">
    <property type="entry name" value="DBL_dom_sf"/>
</dbReference>
<dbReference type="CDD" id="cd06224">
    <property type="entry name" value="REM"/>
    <property type="match status" value="1"/>
</dbReference>
<feature type="region of interest" description="Disordered" evidence="3">
    <location>
        <begin position="1225"/>
        <end position="1264"/>
    </location>
</feature>
<feature type="compositionally biased region" description="Basic and acidic residues" evidence="3">
    <location>
        <begin position="1225"/>
        <end position="1240"/>
    </location>
</feature>
<evidence type="ECO:0000256" key="3">
    <source>
        <dbReference type="SAM" id="MobiDB-lite"/>
    </source>
</evidence>
<dbReference type="SUPFAM" id="SSF48366">
    <property type="entry name" value="Ras GEF"/>
    <property type="match status" value="1"/>
</dbReference>
<dbReference type="SUPFAM" id="SSF50729">
    <property type="entry name" value="PH domain-like"/>
    <property type="match status" value="1"/>
</dbReference>
<dbReference type="SMART" id="SM00147">
    <property type="entry name" value="RasGEF"/>
    <property type="match status" value="1"/>
</dbReference>
<dbReference type="GO" id="GO:0005886">
    <property type="term" value="C:plasma membrane"/>
    <property type="evidence" value="ECO:0007669"/>
    <property type="project" value="TreeGrafter"/>
</dbReference>
<evidence type="ECO:0000313" key="8">
    <source>
        <dbReference type="EMBL" id="GMR59695.1"/>
    </source>
</evidence>
<dbReference type="SUPFAM" id="SSF48065">
    <property type="entry name" value="DBL homology domain (DH-domain)"/>
    <property type="match status" value="1"/>
</dbReference>
<dbReference type="PANTHER" id="PTHR23113:SF363">
    <property type="entry name" value="PROTEIN SON OF SEVENLESS"/>
    <property type="match status" value="1"/>
</dbReference>
<dbReference type="InterPro" id="IPR055251">
    <property type="entry name" value="SOS1_NGEF_PH"/>
</dbReference>
<organism evidence="8 9">
    <name type="scientific">Pristionchus mayeri</name>
    <dbReference type="NCBI Taxonomy" id="1317129"/>
    <lineage>
        <taxon>Eukaryota</taxon>
        <taxon>Metazoa</taxon>
        <taxon>Ecdysozoa</taxon>
        <taxon>Nematoda</taxon>
        <taxon>Chromadorea</taxon>
        <taxon>Rhabditida</taxon>
        <taxon>Rhabditina</taxon>
        <taxon>Diplogasteromorpha</taxon>
        <taxon>Diplogasteroidea</taxon>
        <taxon>Neodiplogasteridae</taxon>
        <taxon>Pristionchus</taxon>
    </lineage>
</organism>
<keyword evidence="1 2" id="KW-0344">Guanine-nucleotide releasing factor</keyword>
<dbReference type="Gene3D" id="1.10.840.10">
    <property type="entry name" value="Ras guanine-nucleotide exchange factors catalytic domain"/>
    <property type="match status" value="1"/>
</dbReference>
<proteinExistence type="predicted"/>
<name>A0AAN5DCN9_9BILA</name>
<dbReference type="CDD" id="cd00155">
    <property type="entry name" value="RasGEF"/>
    <property type="match status" value="1"/>
</dbReference>
<feature type="domain" description="DH" evidence="6">
    <location>
        <begin position="235"/>
        <end position="449"/>
    </location>
</feature>
<dbReference type="Gene3D" id="1.20.870.10">
    <property type="entry name" value="Son of sevenless (SoS) protein Chain: S domain 1"/>
    <property type="match status" value="2"/>
</dbReference>
<keyword evidence="9" id="KW-1185">Reference proteome</keyword>
<feature type="region of interest" description="Disordered" evidence="3">
    <location>
        <begin position="936"/>
        <end position="956"/>
    </location>
</feature>
<dbReference type="PROSITE" id="PS51257">
    <property type="entry name" value="PROKAR_LIPOPROTEIN"/>
    <property type="match status" value="1"/>
</dbReference>
<dbReference type="GO" id="GO:0005085">
    <property type="term" value="F:guanyl-nucleotide exchange factor activity"/>
    <property type="evidence" value="ECO:0007669"/>
    <property type="project" value="UniProtKB-KW"/>
</dbReference>
<dbReference type="InterPro" id="IPR023578">
    <property type="entry name" value="Ras_GEF_dom_sf"/>
</dbReference>
<dbReference type="EMBL" id="BTRK01000006">
    <property type="protein sequence ID" value="GMR59695.1"/>
    <property type="molecule type" value="Genomic_DNA"/>
</dbReference>
<gene>
    <name evidence="8" type="ORF">PMAYCL1PPCAC_29890</name>
</gene>
<dbReference type="InterPro" id="IPR008937">
    <property type="entry name" value="Ras-like_GEF"/>
</dbReference>
<feature type="domain" description="N-terminal Ras-GEF" evidence="7">
    <location>
        <begin position="673"/>
        <end position="902"/>
    </location>
</feature>
<dbReference type="GO" id="GO:0007265">
    <property type="term" value="P:Ras protein signal transduction"/>
    <property type="evidence" value="ECO:0007669"/>
    <property type="project" value="TreeGrafter"/>
</dbReference>
<dbReference type="InterPro" id="IPR000651">
    <property type="entry name" value="Ras-like_Gua-exchang_fac_N"/>
</dbReference>
<dbReference type="PROSITE" id="PS50003">
    <property type="entry name" value="PH_DOMAIN"/>
    <property type="match status" value="1"/>
</dbReference>
<feature type="compositionally biased region" description="Polar residues" evidence="3">
    <location>
        <begin position="1281"/>
        <end position="1290"/>
    </location>
</feature>
<dbReference type="SMART" id="SM00229">
    <property type="entry name" value="RasGEFN"/>
    <property type="match status" value="1"/>
</dbReference>
<dbReference type="Proteomes" id="UP001328107">
    <property type="component" value="Unassembled WGS sequence"/>
</dbReference>
<feature type="domain" description="Ras-GEF" evidence="5">
    <location>
        <begin position="974"/>
        <end position="1228"/>
    </location>
</feature>
<feature type="compositionally biased region" description="Low complexity" evidence="3">
    <location>
        <begin position="1472"/>
        <end position="1482"/>
    </location>
</feature>
<feature type="region of interest" description="Disordered" evidence="3">
    <location>
        <begin position="1277"/>
        <end position="1592"/>
    </location>
</feature>
<dbReference type="InterPro" id="IPR009072">
    <property type="entry name" value="Histone-fold"/>
</dbReference>
<reference evidence="9" key="1">
    <citation type="submission" date="2022-10" db="EMBL/GenBank/DDBJ databases">
        <title>Genome assembly of Pristionchus species.</title>
        <authorList>
            <person name="Yoshida K."/>
            <person name="Sommer R.J."/>
        </authorList>
    </citation>
    <scope>NUCLEOTIDE SEQUENCE [LARGE SCALE GENOMIC DNA]</scope>
    <source>
        <strain evidence="9">RS5460</strain>
    </source>
</reference>
<dbReference type="Pfam" id="PF00621">
    <property type="entry name" value="RhoGEF"/>
    <property type="match status" value="1"/>
</dbReference>
<feature type="compositionally biased region" description="Pro residues" evidence="3">
    <location>
        <begin position="1409"/>
        <end position="1419"/>
    </location>
</feature>
<dbReference type="Pfam" id="PF00618">
    <property type="entry name" value="RasGEF_N"/>
    <property type="match status" value="1"/>
</dbReference>
<dbReference type="Pfam" id="PF22697">
    <property type="entry name" value="SOS1_NGEF_PH"/>
    <property type="match status" value="1"/>
</dbReference>
<dbReference type="PROSITE" id="PS50212">
    <property type="entry name" value="RASGEF_NTER"/>
    <property type="match status" value="1"/>
</dbReference>
<evidence type="ECO:0000259" key="4">
    <source>
        <dbReference type="PROSITE" id="PS50003"/>
    </source>
</evidence>
<dbReference type="InterPro" id="IPR000219">
    <property type="entry name" value="DH_dom"/>
</dbReference>
<sequence length="1592" mass="177020">MVEPKSPRSPPSTSHTLASCGDALDERVYRAIKEKHPGMEIDADAVDHIRNLMERLLREIMSDSPGNVYELERKCAALFSQQKVQEIYQKWSDSCDRWSSRLHRAIVAKDRQLHERLIQFIKETLSGAVRRDGKELERMALYLLTSVDCLAVDLITWVGNYVKKLRESGVNITISLQNVKISLLADPSLMQLNEVLHRADDDVGSGQSLIFDFDVSDQMSPRAMLKLGAARRNKSYQEATAQFLSEERAYLRELNMLVNVFFRKFESIIDKCDETYMDDIFGNITELHELSRKVERAIEDARELNDPFSAGAGLWELAEANEFDAYHQYAKHISSGKYLDIIAKVLTVRKYARFFEGEAKQYTRQREISGAGASSYAASSASAVATSASFYLAVRYVLPQLLLVPILHFFKYVEHCTRLHNMSQNEDDRGDLANTRNTLTALAVRIEKTCAMNGTIQKRMKIEQSARLAADKDPGAGTSFDRILDIERGIDGYMGEPIARTCRELIREGDIRMVRPSVISLTQESLRRRWSTDRHVYVFDHLIVLCKSHKSGWKFKDRLALRSADIRDLEDTEVLQNAFKVEGKEKGTGKGGTEAQRTYAYTFVCSSPEEKEAWMEAMIGIQSRSLLDRMLDGYLKEEKQKVPLLMPPCDNYPFAEPDSDDNIVFEDYTSSSGMPVVKHGTIVKLVERLTHHSTIDIAYVRTFLISYRSFCKPSRLLELLILRFDVPMPKQLQGEAKPSLFASSNAFRDMAGNGSAASFSGSTSATAAAAANVGAWRSGGPLAGRFDTVQSHGLSGAPLSGFGSHSNSSPREQSIYVGFLHTSLVDQSIQRFKKEYVGPVQLRVLNVLRKWVVDHWYDFEADHELLEGVQDFLTKILDAKRPVSAQLRKFSKNVLSIVKKKMCASAGTTPAATSEGHFNFAFDRDDEPEEETLAERRSRMSKVNSSFHPKKPDPPVWHMAKKGETSAYDLLSLHPLEIGRQLTLIHFDLYRAIKPIELVGVAWTRSDKYKRSPQLLKLTEHSTQLTYWVSRSIVETESLEERVAMFSRVLEVMTVFEELHNFTGLVAFYSALNKACVHRLTWCWDRLDSEKQKCYDRFKKLCNPHWTEMVKRLQSINPPCVPFFGHYLTSIVFYEGGNSTFVNLPGNDMRHDHNQQGNDSLLVSFLKCRRIANVISEIQMYQNEPYTLQMEESMRQFFESINPKGEFGKDEEALETYLYEKSLKIQPKDADKPPHPDAKPKHSSATLRSPGIKPPRTNPKESGNLESKVTSFAASFGHLGSSRSNTYTSRHTSHESQPKTAPPTPGYDTGENRSPVDSSHALGTASMAHGRSSHSNRPNAPPDDSVPAHFVLADVESRTRSRAGSAKTGTLPRTGPPPSLTAPALSSLAPPPILPRRTTTKAPSSAPSSAPPPPLAPPLHPRRPAAAPSSSLGASPAGGGNSPSSSSSTTTAATSARGTPSAVDRPSAFVFPSPTTSSAASPPALPPRRPTTSVVAPMNEASSPNSLGVTLDSRLTLSPTSGSEEASVSPTVSLSMPVPPALPPRRRTTAATETPPPLPPKMNQSPPQLQAPPLPPKTYKRRMHSSSPTNME</sequence>
<dbReference type="Gene3D" id="6.10.250.3060">
    <property type="match status" value="1"/>
</dbReference>
<feature type="compositionally biased region" description="Polar residues" evidence="3">
    <location>
        <begin position="1500"/>
        <end position="1534"/>
    </location>
</feature>
<accession>A0AAN5DCN9</accession>
<evidence type="ECO:0000256" key="1">
    <source>
        <dbReference type="ARBA" id="ARBA00022658"/>
    </source>
</evidence>
<dbReference type="Gene3D" id="2.30.29.30">
    <property type="entry name" value="Pleckstrin-homology domain (PH domain)/Phosphotyrosine-binding domain (PTB)"/>
    <property type="match status" value="1"/>
</dbReference>
<evidence type="ECO:0000259" key="5">
    <source>
        <dbReference type="PROSITE" id="PS50009"/>
    </source>
</evidence>
<dbReference type="GO" id="GO:0046982">
    <property type="term" value="F:protein heterodimerization activity"/>
    <property type="evidence" value="ECO:0007669"/>
    <property type="project" value="InterPro"/>
</dbReference>
<protein>
    <submittedName>
        <fullName evidence="8">Uncharacterized protein</fullName>
    </submittedName>
</protein>
<evidence type="ECO:0000313" key="9">
    <source>
        <dbReference type="Proteomes" id="UP001328107"/>
    </source>
</evidence>
<dbReference type="InterPro" id="IPR036964">
    <property type="entry name" value="RASGEF_cat_dom_sf"/>
</dbReference>
<dbReference type="Gene3D" id="1.20.900.10">
    <property type="entry name" value="Dbl homology (DH) domain"/>
    <property type="match status" value="1"/>
</dbReference>
<dbReference type="InterPro" id="IPR011993">
    <property type="entry name" value="PH-like_dom_sf"/>
</dbReference>
<dbReference type="PROSITE" id="PS50009">
    <property type="entry name" value="RASGEF_CAT"/>
    <property type="match status" value="1"/>
</dbReference>
<dbReference type="InterPro" id="IPR001849">
    <property type="entry name" value="PH_domain"/>
</dbReference>
<evidence type="ECO:0000256" key="2">
    <source>
        <dbReference type="PROSITE-ProRule" id="PRU00168"/>
    </source>
</evidence>
<comment type="caution">
    <text evidence="8">The sequence shown here is derived from an EMBL/GenBank/DDBJ whole genome shotgun (WGS) entry which is preliminary data.</text>
</comment>
<dbReference type="Gene3D" id="1.10.20.10">
    <property type="entry name" value="Histone, subunit A"/>
    <property type="match status" value="1"/>
</dbReference>
<evidence type="ECO:0000259" key="6">
    <source>
        <dbReference type="PROSITE" id="PS50010"/>
    </source>
</evidence>
<dbReference type="Pfam" id="PF00617">
    <property type="entry name" value="RasGEF"/>
    <property type="match status" value="1"/>
</dbReference>